<dbReference type="PANTHER" id="PTHR30026:SF20">
    <property type="entry name" value="OUTER MEMBRANE PROTEIN TOLC"/>
    <property type="match status" value="1"/>
</dbReference>
<comment type="caution">
    <text evidence="10">The sequence shown here is derived from an EMBL/GenBank/DDBJ whole genome shotgun (WGS) entry which is preliminary data.</text>
</comment>
<dbReference type="GO" id="GO:1990281">
    <property type="term" value="C:efflux pump complex"/>
    <property type="evidence" value="ECO:0007669"/>
    <property type="project" value="TreeGrafter"/>
</dbReference>
<dbReference type="InterPro" id="IPR003423">
    <property type="entry name" value="OMP_efflux"/>
</dbReference>
<dbReference type="SUPFAM" id="SSF56954">
    <property type="entry name" value="Outer membrane efflux proteins (OEP)"/>
    <property type="match status" value="1"/>
</dbReference>
<keyword evidence="8" id="KW-0175">Coiled coil</keyword>
<evidence type="ECO:0000256" key="9">
    <source>
        <dbReference type="SAM" id="MobiDB-lite"/>
    </source>
</evidence>
<dbReference type="Gene3D" id="1.20.1600.10">
    <property type="entry name" value="Outer membrane efflux proteins (OEP)"/>
    <property type="match status" value="1"/>
</dbReference>
<keyword evidence="7" id="KW-0998">Cell outer membrane</keyword>
<name>A0A7C1BGD4_UNCW3</name>
<gene>
    <name evidence="10" type="ORF">ENG67_05010</name>
</gene>
<protein>
    <submittedName>
        <fullName evidence="10">TolC family protein</fullName>
    </submittedName>
</protein>
<evidence type="ECO:0000256" key="6">
    <source>
        <dbReference type="ARBA" id="ARBA00023136"/>
    </source>
</evidence>
<dbReference type="InterPro" id="IPR051906">
    <property type="entry name" value="TolC-like"/>
</dbReference>
<comment type="similarity">
    <text evidence="2">Belongs to the outer membrane factor (OMF) (TC 1.B.17) family.</text>
</comment>
<feature type="compositionally biased region" description="Low complexity" evidence="9">
    <location>
        <begin position="455"/>
        <end position="474"/>
    </location>
</feature>
<evidence type="ECO:0000256" key="4">
    <source>
        <dbReference type="ARBA" id="ARBA00022452"/>
    </source>
</evidence>
<reference evidence="10" key="1">
    <citation type="journal article" date="2020" name="mSystems">
        <title>Genome- and Community-Level Interaction Insights into Carbon Utilization and Element Cycling Functions of Hydrothermarchaeota in Hydrothermal Sediment.</title>
        <authorList>
            <person name="Zhou Z."/>
            <person name="Liu Y."/>
            <person name="Xu W."/>
            <person name="Pan J."/>
            <person name="Luo Z.H."/>
            <person name="Li M."/>
        </authorList>
    </citation>
    <scope>NUCLEOTIDE SEQUENCE [LARGE SCALE GENOMIC DNA]</scope>
    <source>
        <strain evidence="10">HyVt-237</strain>
    </source>
</reference>
<evidence type="ECO:0000313" key="10">
    <source>
        <dbReference type="EMBL" id="HDM90548.1"/>
    </source>
</evidence>
<feature type="region of interest" description="Disordered" evidence="9">
    <location>
        <begin position="440"/>
        <end position="481"/>
    </location>
</feature>
<evidence type="ECO:0000256" key="3">
    <source>
        <dbReference type="ARBA" id="ARBA00022448"/>
    </source>
</evidence>
<dbReference type="EMBL" id="DRBW01000189">
    <property type="protein sequence ID" value="HDM90548.1"/>
    <property type="molecule type" value="Genomic_DNA"/>
</dbReference>
<accession>A0A7C1BGD4</accession>
<comment type="subcellular location">
    <subcellularLocation>
        <location evidence="1">Cell outer membrane</location>
    </subcellularLocation>
</comment>
<keyword evidence="3" id="KW-0813">Transport</keyword>
<organism evidence="10">
    <name type="scientific">candidate division WOR-3 bacterium</name>
    <dbReference type="NCBI Taxonomy" id="2052148"/>
    <lineage>
        <taxon>Bacteria</taxon>
        <taxon>Bacteria division WOR-3</taxon>
    </lineage>
</organism>
<keyword evidence="6" id="KW-0472">Membrane</keyword>
<dbReference type="Proteomes" id="UP000885931">
    <property type="component" value="Unassembled WGS sequence"/>
</dbReference>
<proteinExistence type="inferred from homology"/>
<dbReference type="PANTHER" id="PTHR30026">
    <property type="entry name" value="OUTER MEMBRANE PROTEIN TOLC"/>
    <property type="match status" value="1"/>
</dbReference>
<sequence>MTVFLLLYLLGAGNLYELTLEDAVNMALERNLQVLAAEESHNSAYGNLLQARSGFFPQVSLSSSYTYLSTIQKMETYHLVRLEPDPQNPGSFIPVFEKSEMPFGYKNNYSFGLTVQQVLFSWGRLINNYKLAKHNLRSTDYDIEAKKEMIKESVKEAYYNCLLVRRYLDVLNETRKDLEEHYNSVKKRYEEGLASDFELLRAEVQLRNVEPQIKAAETGLKTAYDALKLQLNLPLDVQIKLKDTLEYRSFNADLDSLISLALSERLDLKSTDEKLEVLKKTVAIARSGNKPSVFAQWAYQYQRPFGFEDKWKGMWTFTVGLQFPFFDGFKTYGQVKSMEAQLRQVRYMRELQGKAIALEIRSLYRDLEAKEEALKSQRDNVKLARRAFEMAEEQYRNGYVSSLDVIDAEVAYSQARLSYISALHDYNVALARLERALKAGSESPSGTSAGMEMKGAPASAQGGSAAGAAPSHGQHPGGAGF</sequence>
<keyword evidence="4" id="KW-1134">Transmembrane beta strand</keyword>
<evidence type="ECO:0000256" key="5">
    <source>
        <dbReference type="ARBA" id="ARBA00022692"/>
    </source>
</evidence>
<dbReference type="AlphaFoldDB" id="A0A7C1BGD4"/>
<evidence type="ECO:0000256" key="8">
    <source>
        <dbReference type="SAM" id="Coils"/>
    </source>
</evidence>
<evidence type="ECO:0000256" key="1">
    <source>
        <dbReference type="ARBA" id="ARBA00004442"/>
    </source>
</evidence>
<evidence type="ECO:0000256" key="7">
    <source>
        <dbReference type="ARBA" id="ARBA00023237"/>
    </source>
</evidence>
<dbReference type="Pfam" id="PF02321">
    <property type="entry name" value="OEP"/>
    <property type="match status" value="2"/>
</dbReference>
<dbReference type="GO" id="GO:0009279">
    <property type="term" value="C:cell outer membrane"/>
    <property type="evidence" value="ECO:0007669"/>
    <property type="project" value="UniProtKB-SubCell"/>
</dbReference>
<dbReference type="GO" id="GO:0015562">
    <property type="term" value="F:efflux transmembrane transporter activity"/>
    <property type="evidence" value="ECO:0007669"/>
    <property type="project" value="InterPro"/>
</dbReference>
<feature type="coiled-coil region" evidence="8">
    <location>
        <begin position="360"/>
        <end position="394"/>
    </location>
</feature>
<evidence type="ECO:0000256" key="2">
    <source>
        <dbReference type="ARBA" id="ARBA00007613"/>
    </source>
</evidence>
<keyword evidence="5" id="KW-0812">Transmembrane</keyword>
<dbReference type="GO" id="GO:0015288">
    <property type="term" value="F:porin activity"/>
    <property type="evidence" value="ECO:0007669"/>
    <property type="project" value="TreeGrafter"/>
</dbReference>